<gene>
    <name evidence="2" type="ORF">E2562_035866</name>
</gene>
<evidence type="ECO:0000313" key="3">
    <source>
        <dbReference type="Proteomes" id="UP000479710"/>
    </source>
</evidence>
<comment type="caution">
    <text evidence="2">The sequence shown here is derived from an EMBL/GenBank/DDBJ whole genome shotgun (WGS) entry which is preliminary data.</text>
</comment>
<keyword evidence="3" id="KW-1185">Reference proteome</keyword>
<evidence type="ECO:0000256" key="1">
    <source>
        <dbReference type="SAM" id="MobiDB-lite"/>
    </source>
</evidence>
<dbReference type="EMBL" id="SPHZ02000008">
    <property type="protein sequence ID" value="KAF0904610.1"/>
    <property type="molecule type" value="Genomic_DNA"/>
</dbReference>
<accession>A0A6G1CWU0</accession>
<proteinExistence type="predicted"/>
<dbReference type="Proteomes" id="UP000479710">
    <property type="component" value="Unassembled WGS sequence"/>
</dbReference>
<feature type="region of interest" description="Disordered" evidence="1">
    <location>
        <begin position="82"/>
        <end position="103"/>
    </location>
</feature>
<feature type="compositionally biased region" description="Basic and acidic residues" evidence="1">
    <location>
        <begin position="1"/>
        <end position="23"/>
    </location>
</feature>
<feature type="region of interest" description="Disordered" evidence="1">
    <location>
        <begin position="1"/>
        <end position="47"/>
    </location>
</feature>
<protein>
    <submittedName>
        <fullName evidence="2">Uncharacterized protein</fullName>
    </submittedName>
</protein>
<sequence>MDGNGRKRPEYIAEERNALEDRLGPPVNASRGRLRHGNASRGVGTREARRFGARRAARVVCLFPRARGRERAMLLRLLPATLVGPGRAPPTARARRRDSGGKG</sequence>
<name>A0A6G1CWU0_9ORYZ</name>
<organism evidence="2 3">
    <name type="scientific">Oryza meyeriana var. granulata</name>
    <dbReference type="NCBI Taxonomy" id="110450"/>
    <lineage>
        <taxon>Eukaryota</taxon>
        <taxon>Viridiplantae</taxon>
        <taxon>Streptophyta</taxon>
        <taxon>Embryophyta</taxon>
        <taxon>Tracheophyta</taxon>
        <taxon>Spermatophyta</taxon>
        <taxon>Magnoliopsida</taxon>
        <taxon>Liliopsida</taxon>
        <taxon>Poales</taxon>
        <taxon>Poaceae</taxon>
        <taxon>BOP clade</taxon>
        <taxon>Oryzoideae</taxon>
        <taxon>Oryzeae</taxon>
        <taxon>Oryzinae</taxon>
        <taxon>Oryza</taxon>
        <taxon>Oryza meyeriana</taxon>
    </lineage>
</organism>
<reference evidence="2 3" key="1">
    <citation type="submission" date="2019-11" db="EMBL/GenBank/DDBJ databases">
        <title>Whole genome sequence of Oryza granulata.</title>
        <authorList>
            <person name="Li W."/>
        </authorList>
    </citation>
    <scope>NUCLEOTIDE SEQUENCE [LARGE SCALE GENOMIC DNA]</scope>
    <source>
        <strain evidence="3">cv. Menghai</strain>
        <tissue evidence="2">Leaf</tissue>
    </source>
</reference>
<dbReference type="AlphaFoldDB" id="A0A6G1CWU0"/>
<evidence type="ECO:0000313" key="2">
    <source>
        <dbReference type="EMBL" id="KAF0904610.1"/>
    </source>
</evidence>